<proteinExistence type="predicted"/>
<evidence type="ECO:0000259" key="2">
    <source>
        <dbReference type="PROSITE" id="PS50234"/>
    </source>
</evidence>
<evidence type="ECO:0000313" key="3">
    <source>
        <dbReference type="EMBL" id="GIE24753.1"/>
    </source>
</evidence>
<feature type="domain" description="VWFA" evidence="2">
    <location>
        <begin position="55"/>
        <end position="236"/>
    </location>
</feature>
<dbReference type="SUPFAM" id="SSF53300">
    <property type="entry name" value="vWA-like"/>
    <property type="match status" value="1"/>
</dbReference>
<gene>
    <name evidence="3" type="ORF">Ahu01nite_078550</name>
</gene>
<dbReference type="EMBL" id="BOMN01000112">
    <property type="protein sequence ID" value="GIE24753.1"/>
    <property type="molecule type" value="Genomic_DNA"/>
</dbReference>
<keyword evidence="4" id="KW-1185">Reference proteome</keyword>
<dbReference type="Pfam" id="PF18571">
    <property type="entry name" value="VWA_3_C"/>
    <property type="match status" value="1"/>
</dbReference>
<dbReference type="Gene3D" id="1.20.120.1690">
    <property type="match status" value="1"/>
</dbReference>
<name>A0ABQ4A1P6_9ACTN</name>
<dbReference type="InterPro" id="IPR041176">
    <property type="entry name" value="VWA_3_C"/>
</dbReference>
<organism evidence="3 4">
    <name type="scientific">Winogradskya humida</name>
    <dbReference type="NCBI Taxonomy" id="113566"/>
    <lineage>
        <taxon>Bacteria</taxon>
        <taxon>Bacillati</taxon>
        <taxon>Actinomycetota</taxon>
        <taxon>Actinomycetes</taxon>
        <taxon>Micromonosporales</taxon>
        <taxon>Micromonosporaceae</taxon>
        <taxon>Winogradskya</taxon>
    </lineage>
</organism>
<feature type="region of interest" description="Disordered" evidence="1">
    <location>
        <begin position="432"/>
        <end position="451"/>
    </location>
</feature>
<dbReference type="InterPro" id="IPR002035">
    <property type="entry name" value="VWF_A"/>
</dbReference>
<dbReference type="CDD" id="cd00198">
    <property type="entry name" value="vWFA"/>
    <property type="match status" value="1"/>
</dbReference>
<evidence type="ECO:0000256" key="1">
    <source>
        <dbReference type="SAM" id="MobiDB-lite"/>
    </source>
</evidence>
<dbReference type="PROSITE" id="PS50234">
    <property type="entry name" value="VWFA"/>
    <property type="match status" value="1"/>
</dbReference>
<dbReference type="SMART" id="SM00327">
    <property type="entry name" value="VWA"/>
    <property type="match status" value="1"/>
</dbReference>
<dbReference type="Gene3D" id="2.60.40.3670">
    <property type="match status" value="1"/>
</dbReference>
<protein>
    <submittedName>
        <fullName evidence="3">VWA domain-containing protein</fullName>
    </submittedName>
</protein>
<dbReference type="RefSeq" id="WP_203841745.1">
    <property type="nucleotide sequence ID" value="NZ_BAAATV010000009.1"/>
</dbReference>
<dbReference type="Pfam" id="PF13768">
    <property type="entry name" value="VWA_3"/>
    <property type="match status" value="1"/>
</dbReference>
<dbReference type="Gene3D" id="3.40.50.410">
    <property type="entry name" value="von Willebrand factor, type A domain"/>
    <property type="match status" value="1"/>
</dbReference>
<dbReference type="Proteomes" id="UP000603200">
    <property type="component" value="Unassembled WGS sequence"/>
</dbReference>
<evidence type="ECO:0000313" key="4">
    <source>
        <dbReference type="Proteomes" id="UP000603200"/>
    </source>
</evidence>
<reference evidence="3 4" key="1">
    <citation type="submission" date="2021-01" db="EMBL/GenBank/DDBJ databases">
        <title>Whole genome shotgun sequence of Actinoplanes humidus NBRC 14915.</title>
        <authorList>
            <person name="Komaki H."/>
            <person name="Tamura T."/>
        </authorList>
    </citation>
    <scope>NUCLEOTIDE SEQUENCE [LARGE SCALE GENOMIC DNA]</scope>
    <source>
        <strain evidence="3 4">NBRC 14915</strain>
    </source>
</reference>
<comment type="caution">
    <text evidence="3">The sequence shown here is derived from an EMBL/GenBank/DDBJ whole genome shotgun (WGS) entry which is preliminary data.</text>
</comment>
<accession>A0ABQ4A1P6</accession>
<dbReference type="InterPro" id="IPR036465">
    <property type="entry name" value="vWFA_dom_sf"/>
</dbReference>
<sequence>MKFSVTAHHNEYLPAGDATVDIIVTVRADDDGSAAGPGPAGMGPAGMGPAGMGLAEVILLDCSGSMGAPQTKMRAAQLATIAAIDVLPDGVAFAVVGGSHVAEMIYPAGREPAVADESTRADARKAVRRATPHGGTAIGTWLRLARELVAQRPDAIGHAVLLTDGRNESEQATELSAALEACDGAFTVDCRGIGSAEGSHDWDGDELLRIADALGANPVVPVEDTSTLAADFTRVLAHSMASRAGDVRLRVRHAEVARIRFVKQVHPVIADLTGRDTAAEFPTGAWSPGDKRDYHVALDVDPMAAGQRRRIAWFSAFSSPGDAGPDEAGIDEAGITVEWTDEFPLFTAVHPTVAHYTSQQDLAEAIRRGLAALESGDREEAARKFGIAAALAHAAGTTAKLDLLARVVHIDDAAAGKVRIRGDVNPRMLPPLTAHGPQTSAWRKPEAAAAGGTDEIEAWRHHDTTWTGRFCGRCGVRYDRAG</sequence>